<name>A0A9P1GQ50_9DINO</name>
<protein>
    <submittedName>
        <fullName evidence="5">Dynein axonemal heavy chain 6 (Axonemal beta dynein heavy chain 6) (Ciliary dynein heavy chain 6)</fullName>
    </submittedName>
</protein>
<dbReference type="PANTHER" id="PTHR46961:SF3">
    <property type="entry name" value="AAA+ ATPASE DOMAIN-CONTAINING PROTEIN"/>
    <property type="match status" value="1"/>
</dbReference>
<dbReference type="GO" id="GO:0051959">
    <property type="term" value="F:dynein light intermediate chain binding"/>
    <property type="evidence" value="ECO:0007669"/>
    <property type="project" value="InterPro"/>
</dbReference>
<sequence>MNRLLELDQQHHSSRPLLDEHGRVRLKNPVTGVTETGLKWSEVLERAPGYFSMLHHTIRNREAYGKAVHGHFIRIAKQLSQPPYLRTDFLRLISEIPTASLGTVEQEANKQHPRGLGMNQQLRQGKSMPKITGLGEAEDAPGKPYPECAAGEEPPGHFGESTLECLECTFESLGTVRCTTSTEGLFQQLPRKSANKDLGRPKKFYAAMAGYAEHAEPSSFDWSMLEVQLLADWEQRRQAVQALGRGKFDADADLDRALKLVTRQLADADQHVRRSALEALVRLALPPPPHEDMSPEDASAAAVARQKAQESEVMQKLLQQVMLRLADDEDWGVRRVALSALSEMAPRGHSRALKAVEVYLRDGDDDVRAAAAAATGKLAPKGDEDSLGKLLGLLQDDDEAVRQAAALAVGRVAPKGHSEVVRCLRDLANEEDDELYGFSNINTGEWTDGLVALLVREAVSDTSDNKKWVLFDGPVDAIWIENMNTVAMESLGSILTGDKIEFTIVERLQVGLFRCLLHPNTEIVLQVDGKWDPHVASSSSATLLEFEASWANGVIHVTAKKDGSSCLLLHPSQNRGQVRIAEFFGGLAGWSYALHAFGVEPAVIIERDSKVASACAQAWQCDVIEPETFLERALSGDVKESVIVCGCVTNSLIWQGLGIMNVAHGMASPPCQPWSGAGSERGTRSDDGKVFSDLLKMAGRLQLMSLMAENVPAIVSHGDFPGMIAGALLDGMKMVVSGVYSCQRILPVYRDRWLATFCHCTVTFDPEIVQRAQAFSLASGSLCFPMPGPSLLASDSLHPASTSDLRNHLLLNDAALEMLKRSDLVPKWLASKINWSLDEPVLSARIVTPDMKMSGVMARYGSQHLLPIDLLLSKGLQTVVVKENGKIRFFCPWEILAALGFPSKVVIAADLTDAFQQVGNSISPIHAWIQLSKTHMLLGHLSMFSFDADVLAVLKRIREQCIRLSAFEPFVDGVFSKLRDVCFEDDLPLQVKRSRQSSEVEKDVSATIPFVAEVDCQAVCTAPMSENCVFAIEKFDGSLHSFCKGGLAFLKHHQHNWMVVVHGAVDEALDQLIGRALPHAKKTHFEHFQWMGREIQWQDNVTCAPPATILFRPLVFKVECVLPDGRMIEMNGDVTWTIRTLMAFLAAKLKCNVDILKVGYNGIPTKACDFVTEFPMQTFQVSFQACLPGYVAFAAVDHKLQEKGMIPAHDGCVRFVAKHPAFKVIRTACVPVGSPIAAVVRILFPDLCGTITWTVHVQGTPCSVEQPVDKHTTFDVEWDCFKPLPPSAVSALCLLLPIDAAQMQVKHHASPQRWVKSPFRTKAQILRTDESITLMQMAASFIAHAQLDLNMTCHVDGILTDPSICLSQVSTQHVICFKVAPLLGGAKKADTIKARVVKVLEQHGVSKDASNDRAGSLLSKADFETIAKAESGTDDDFWAAMKTEANRVNFRLVFRNEMQQAKIDGRRKPPSKQARKTKTAGAHDDFIPNSSNVVIDIKHFKDGDDSIEMIETARFGPDRRGLAVMSLEEADRHPQGSSMSVDALAVLIVGKKFGAADAPFNMPAVTTRGEPVVIQAALRQFGDREVSFQPAVPCADVACAASTVVELHIYKSEVGSWKECSVPLHYLGVHISAVRGSSLISTWSMKTWKSTRQPSPFKEADYWHGFIRVPDDILDQVLCRSGYAGIFVSPKDGNRRHDDRFAVIAMPDCGLTEVQKKAAAQEKALGVVRLRDQFGIRCRREYSSSLRAILLPESAFVDTAGIKADETMWVLKNMPAEVGKEGLLDALQRAGWDAQPIRAQGQNRWLVAARDTPESKHFCINGSYVLVEPVKRHRDGNAVTITAKQVKVDTLVNTTNGNVQIAASTRIQEVKAEISEQLEMKMQAANEKIAMLSSQLENFQIAQQRKDEEARSELQQVRDEQAFARQKIGEVEQSVVHSGQTVIATMQQMMASLETNVKQWMSQSSVGDDGKRSRTDQPGRADSFATKS</sequence>
<evidence type="ECO:0000313" key="4">
    <source>
        <dbReference type="EMBL" id="CAI4019096.1"/>
    </source>
</evidence>
<dbReference type="InterPro" id="IPR029063">
    <property type="entry name" value="SAM-dependent_MTases_sf"/>
</dbReference>
<dbReference type="InterPro" id="IPR016024">
    <property type="entry name" value="ARM-type_fold"/>
</dbReference>
<dbReference type="InterPro" id="IPR004155">
    <property type="entry name" value="PBS_lyase_HEAT"/>
</dbReference>
<evidence type="ECO:0000313" key="6">
    <source>
        <dbReference type="Proteomes" id="UP001152797"/>
    </source>
</evidence>
<keyword evidence="2" id="KW-0808">Transferase</keyword>
<dbReference type="Proteomes" id="UP001152797">
    <property type="component" value="Unassembled WGS sequence"/>
</dbReference>
<dbReference type="SUPFAM" id="SSF48371">
    <property type="entry name" value="ARM repeat"/>
    <property type="match status" value="1"/>
</dbReference>
<dbReference type="SUPFAM" id="SSF53335">
    <property type="entry name" value="S-adenosyl-L-methionine-dependent methyltransferases"/>
    <property type="match status" value="1"/>
</dbReference>
<dbReference type="InterPro" id="IPR027417">
    <property type="entry name" value="P-loop_NTPase"/>
</dbReference>
<dbReference type="GO" id="GO:0008168">
    <property type="term" value="F:methyltransferase activity"/>
    <property type="evidence" value="ECO:0007669"/>
    <property type="project" value="UniProtKB-KW"/>
</dbReference>
<dbReference type="GO" id="GO:0030286">
    <property type="term" value="C:dynein complex"/>
    <property type="evidence" value="ECO:0007669"/>
    <property type="project" value="InterPro"/>
</dbReference>
<feature type="compositionally biased region" description="Basic and acidic residues" evidence="3">
    <location>
        <begin position="1968"/>
        <end position="1979"/>
    </location>
</feature>
<dbReference type="GO" id="GO:0045505">
    <property type="term" value="F:dynein intermediate chain binding"/>
    <property type="evidence" value="ECO:0007669"/>
    <property type="project" value="InterPro"/>
</dbReference>
<reference evidence="4" key="1">
    <citation type="submission" date="2022-10" db="EMBL/GenBank/DDBJ databases">
        <authorList>
            <person name="Chen Y."/>
            <person name="Dougan E. K."/>
            <person name="Chan C."/>
            <person name="Rhodes N."/>
            <person name="Thang M."/>
        </authorList>
    </citation>
    <scope>NUCLEOTIDE SEQUENCE</scope>
</reference>
<evidence type="ECO:0000313" key="5">
    <source>
        <dbReference type="EMBL" id="CAL4806408.1"/>
    </source>
</evidence>
<evidence type="ECO:0000256" key="2">
    <source>
        <dbReference type="ARBA" id="ARBA00022679"/>
    </source>
</evidence>
<dbReference type="InterPro" id="IPR026983">
    <property type="entry name" value="DHC"/>
</dbReference>
<dbReference type="Pfam" id="PF00145">
    <property type="entry name" value="DNA_methylase"/>
    <property type="match status" value="1"/>
</dbReference>
<proteinExistence type="predicted"/>
<dbReference type="GO" id="GO:0007018">
    <property type="term" value="P:microtubule-based movement"/>
    <property type="evidence" value="ECO:0007669"/>
    <property type="project" value="InterPro"/>
</dbReference>
<comment type="caution">
    <text evidence="4">The sequence shown here is derived from an EMBL/GenBank/DDBJ whole genome shotgun (WGS) entry which is preliminary data.</text>
</comment>
<evidence type="ECO:0000256" key="1">
    <source>
        <dbReference type="ARBA" id="ARBA00022603"/>
    </source>
</evidence>
<dbReference type="EMBL" id="CAMXCT010006732">
    <property type="protein sequence ID" value="CAI4019096.1"/>
    <property type="molecule type" value="Genomic_DNA"/>
</dbReference>
<accession>A0A9P1GQ50</accession>
<dbReference type="InterPro" id="IPR001525">
    <property type="entry name" value="C5_MeTfrase"/>
</dbReference>
<dbReference type="Gene3D" id="3.40.50.300">
    <property type="entry name" value="P-loop containing nucleotide triphosphate hydrolases"/>
    <property type="match status" value="1"/>
</dbReference>
<feature type="region of interest" description="Disordered" evidence="3">
    <location>
        <begin position="1462"/>
        <end position="1485"/>
    </location>
</feature>
<dbReference type="PANTHER" id="PTHR46961">
    <property type="entry name" value="DYNEIN HEAVY CHAIN 1, AXONEMAL-LIKE PROTEIN"/>
    <property type="match status" value="1"/>
</dbReference>
<dbReference type="Pfam" id="PF13646">
    <property type="entry name" value="HEAT_2"/>
    <property type="match status" value="1"/>
</dbReference>
<dbReference type="GO" id="GO:0032259">
    <property type="term" value="P:methylation"/>
    <property type="evidence" value="ECO:0007669"/>
    <property type="project" value="UniProtKB-KW"/>
</dbReference>
<organism evidence="4">
    <name type="scientific">Cladocopium goreaui</name>
    <dbReference type="NCBI Taxonomy" id="2562237"/>
    <lineage>
        <taxon>Eukaryota</taxon>
        <taxon>Sar</taxon>
        <taxon>Alveolata</taxon>
        <taxon>Dinophyceae</taxon>
        <taxon>Suessiales</taxon>
        <taxon>Symbiodiniaceae</taxon>
        <taxon>Cladocopium</taxon>
    </lineage>
</organism>
<evidence type="ECO:0000256" key="3">
    <source>
        <dbReference type="SAM" id="MobiDB-lite"/>
    </source>
</evidence>
<dbReference type="EMBL" id="CAMXCT030006732">
    <property type="protein sequence ID" value="CAL4806408.1"/>
    <property type="molecule type" value="Genomic_DNA"/>
</dbReference>
<keyword evidence="1" id="KW-0489">Methyltransferase</keyword>
<feature type="region of interest" description="Disordered" evidence="3">
    <location>
        <begin position="1961"/>
        <end position="1988"/>
    </location>
</feature>
<dbReference type="Gene3D" id="1.25.10.10">
    <property type="entry name" value="Leucine-rich Repeat Variant"/>
    <property type="match status" value="1"/>
</dbReference>
<dbReference type="EMBL" id="CAMXCT020006732">
    <property type="protein sequence ID" value="CAL1172471.1"/>
    <property type="molecule type" value="Genomic_DNA"/>
</dbReference>
<dbReference type="InterPro" id="IPR011989">
    <property type="entry name" value="ARM-like"/>
</dbReference>
<dbReference type="OrthoDB" id="447173at2759"/>
<reference evidence="5 6" key="2">
    <citation type="submission" date="2024-05" db="EMBL/GenBank/DDBJ databases">
        <authorList>
            <person name="Chen Y."/>
            <person name="Shah S."/>
            <person name="Dougan E. K."/>
            <person name="Thang M."/>
            <person name="Chan C."/>
        </authorList>
    </citation>
    <scope>NUCLEOTIDE SEQUENCE [LARGE SCALE GENOMIC DNA]</scope>
</reference>
<dbReference type="Gene3D" id="3.40.50.150">
    <property type="entry name" value="Vaccinia Virus protein VP39"/>
    <property type="match status" value="1"/>
</dbReference>
<dbReference type="SMART" id="SM00567">
    <property type="entry name" value="EZ_HEAT"/>
    <property type="match status" value="3"/>
</dbReference>
<gene>
    <name evidence="4" type="ORF">C1SCF055_LOCUS43618</name>
</gene>
<feature type="compositionally biased region" description="Basic residues" evidence="3">
    <location>
        <begin position="1468"/>
        <end position="1478"/>
    </location>
</feature>
<keyword evidence="6" id="KW-1185">Reference proteome</keyword>